<organism evidence="1">
    <name type="scientific">Spongospora subterranea</name>
    <dbReference type="NCBI Taxonomy" id="70186"/>
    <lineage>
        <taxon>Eukaryota</taxon>
        <taxon>Sar</taxon>
        <taxon>Rhizaria</taxon>
        <taxon>Endomyxa</taxon>
        <taxon>Phytomyxea</taxon>
        <taxon>Plasmodiophorida</taxon>
        <taxon>Plasmodiophoridae</taxon>
        <taxon>Spongospora</taxon>
    </lineage>
</organism>
<proteinExistence type="predicted"/>
<accession>A0A0H5QYG9</accession>
<sequence>MELLSNERIGWMNKNVRRSERTNMYVLLKNRTWCVFDVLVLELDNAASLFCCLWQVKAVQSPLTNSVPSTCSWIRGFGRYLCIDYTLTISSSYGKIDIFAFLNSARSLVMLLVFAASQHMVLLSQSCDCIGEISNLEACVC</sequence>
<dbReference type="AlphaFoldDB" id="A0A0H5QYG9"/>
<dbReference type="EMBL" id="HACM01006325">
    <property type="protein sequence ID" value="CRZ06767.1"/>
    <property type="molecule type" value="Transcribed_RNA"/>
</dbReference>
<evidence type="ECO:0000313" key="1">
    <source>
        <dbReference type="EMBL" id="CRZ06767.1"/>
    </source>
</evidence>
<dbReference type="EMBL" id="HACM01006326">
    <property type="protein sequence ID" value="CRZ06768.1"/>
    <property type="molecule type" value="Transcribed_RNA"/>
</dbReference>
<reference evidence="1" key="1">
    <citation type="submission" date="2015-04" db="EMBL/GenBank/DDBJ databases">
        <title>The genome sequence of the plant pathogenic Rhizarian Plasmodiophora brassicae reveals insights in its biotrophic life cycle and the origin of chitin synthesis.</title>
        <authorList>
            <person name="Schwelm A."/>
            <person name="Fogelqvist J."/>
            <person name="Knaust A."/>
            <person name="Julke S."/>
            <person name="Lilja T."/>
            <person name="Dhandapani V."/>
            <person name="Bonilla-Rosso G."/>
            <person name="Karlsson M."/>
            <person name="Shevchenko A."/>
            <person name="Choi S.R."/>
            <person name="Kim H.G."/>
            <person name="Park J.Y."/>
            <person name="Lim Y.P."/>
            <person name="Ludwig-Muller J."/>
            <person name="Dixelius C."/>
        </authorList>
    </citation>
    <scope>NUCLEOTIDE SEQUENCE</scope>
    <source>
        <tissue evidence="1">Potato root galls</tissue>
    </source>
</reference>
<name>A0A0H5QYG9_9EUKA</name>
<protein>
    <submittedName>
        <fullName evidence="1">Uncharacterized protein</fullName>
    </submittedName>
</protein>